<feature type="compositionally biased region" description="Basic and acidic residues" evidence="6">
    <location>
        <begin position="218"/>
        <end position="260"/>
    </location>
</feature>
<feature type="compositionally biased region" description="Basic and acidic residues" evidence="6">
    <location>
        <begin position="35"/>
        <end position="45"/>
    </location>
</feature>
<dbReference type="GO" id="GO:0042273">
    <property type="term" value="P:ribosomal large subunit biogenesis"/>
    <property type="evidence" value="ECO:0007669"/>
    <property type="project" value="TreeGrafter"/>
</dbReference>
<feature type="compositionally biased region" description="Basic residues" evidence="6">
    <location>
        <begin position="20"/>
        <end position="34"/>
    </location>
</feature>
<feature type="compositionally biased region" description="Acidic residues" evidence="6">
    <location>
        <begin position="61"/>
        <end position="74"/>
    </location>
</feature>
<evidence type="ECO:0000256" key="5">
    <source>
        <dbReference type="ARBA" id="ARBA00023242"/>
    </source>
</evidence>
<keyword evidence="4" id="KW-0175">Coiled coil</keyword>
<comment type="subcellular location">
    <subcellularLocation>
        <location evidence="1">Nucleus</location>
        <location evidence="1">Nucleolus</location>
    </subcellularLocation>
</comment>
<organism evidence="7 8">
    <name type="scientific">Dekkera bruxellensis</name>
    <name type="common">Brettanomyces custersii</name>
    <dbReference type="NCBI Taxonomy" id="5007"/>
    <lineage>
        <taxon>Eukaryota</taxon>
        <taxon>Fungi</taxon>
        <taxon>Dikarya</taxon>
        <taxon>Ascomycota</taxon>
        <taxon>Saccharomycotina</taxon>
        <taxon>Pichiomycetes</taxon>
        <taxon>Pichiales</taxon>
        <taxon>Pichiaceae</taxon>
        <taxon>Brettanomyces</taxon>
    </lineage>
</organism>
<dbReference type="InterPro" id="IPR008610">
    <property type="entry name" value="Ebp2"/>
</dbReference>
<gene>
    <name evidence="7" type="primary">ebp2</name>
    <name evidence="7" type="ORF">DEBR0S4_12552G</name>
</gene>
<evidence type="ECO:0000256" key="6">
    <source>
        <dbReference type="SAM" id="MobiDB-lite"/>
    </source>
</evidence>
<name>A0A7D9H5Y0_DEKBR</name>
<dbReference type="EMBL" id="CABFWN010000004">
    <property type="protein sequence ID" value="VUG19185.1"/>
    <property type="molecule type" value="Genomic_DNA"/>
</dbReference>
<dbReference type="AlphaFoldDB" id="A0A7D9H5Y0"/>
<dbReference type="GO" id="GO:0005730">
    <property type="term" value="C:nucleolus"/>
    <property type="evidence" value="ECO:0007669"/>
    <property type="project" value="UniProtKB-SubCell"/>
</dbReference>
<dbReference type="OMA" id="WIETMTI"/>
<evidence type="ECO:0000256" key="3">
    <source>
        <dbReference type="ARBA" id="ARBA00022517"/>
    </source>
</evidence>
<feature type="region of interest" description="Disordered" evidence="6">
    <location>
        <begin position="1"/>
        <end position="96"/>
    </location>
</feature>
<evidence type="ECO:0000256" key="1">
    <source>
        <dbReference type="ARBA" id="ARBA00004604"/>
    </source>
</evidence>
<feature type="compositionally biased region" description="Acidic residues" evidence="6">
    <location>
        <begin position="271"/>
        <end position="282"/>
    </location>
</feature>
<protein>
    <submittedName>
        <fullName evidence="7">DEBR0S4_12552g1_1</fullName>
    </submittedName>
</protein>
<reference evidence="7 8" key="1">
    <citation type="submission" date="2019-07" db="EMBL/GenBank/DDBJ databases">
        <authorList>
            <person name="Friedrich A."/>
            <person name="Schacherer J."/>
        </authorList>
    </citation>
    <scope>NUCLEOTIDE SEQUENCE [LARGE SCALE GENOMIC DNA]</scope>
</reference>
<comment type="similarity">
    <text evidence="2">Belongs to the EBP2 family.</text>
</comment>
<dbReference type="GO" id="GO:0006364">
    <property type="term" value="P:rRNA processing"/>
    <property type="evidence" value="ECO:0007669"/>
    <property type="project" value="TreeGrafter"/>
</dbReference>
<evidence type="ECO:0000256" key="4">
    <source>
        <dbReference type="ARBA" id="ARBA00023054"/>
    </source>
</evidence>
<dbReference type="GO" id="GO:0034399">
    <property type="term" value="C:nuclear periphery"/>
    <property type="evidence" value="ECO:0007669"/>
    <property type="project" value="TreeGrafter"/>
</dbReference>
<feature type="region of interest" description="Disordered" evidence="6">
    <location>
        <begin position="218"/>
        <end position="321"/>
    </location>
</feature>
<evidence type="ECO:0000313" key="7">
    <source>
        <dbReference type="EMBL" id="VUG19185.1"/>
    </source>
</evidence>
<dbReference type="GO" id="GO:0030687">
    <property type="term" value="C:preribosome, large subunit precursor"/>
    <property type="evidence" value="ECO:0007669"/>
    <property type="project" value="TreeGrafter"/>
</dbReference>
<evidence type="ECO:0000256" key="2">
    <source>
        <dbReference type="ARBA" id="ARBA00007336"/>
    </source>
</evidence>
<keyword evidence="3" id="KW-0690">Ribosome biogenesis</keyword>
<feature type="compositionally biased region" description="Basic and acidic residues" evidence="6">
    <location>
        <begin position="75"/>
        <end position="90"/>
    </location>
</feature>
<dbReference type="Proteomes" id="UP000478008">
    <property type="component" value="Unassembled WGS sequence"/>
</dbReference>
<feature type="compositionally biased region" description="Basic residues" evidence="6">
    <location>
        <begin position="305"/>
        <end position="321"/>
    </location>
</feature>
<accession>A0A7D9H5Y0</accession>
<keyword evidence="5" id="KW-0539">Nucleus</keyword>
<evidence type="ECO:0000313" key="8">
    <source>
        <dbReference type="Proteomes" id="UP000478008"/>
    </source>
</evidence>
<proteinExistence type="inferred from homology"/>
<dbReference type="PANTHER" id="PTHR13028">
    <property type="entry name" value="RRNA PROCESSING PROTEIN EBNA1-BINDING PROTEIN-RELATED"/>
    <property type="match status" value="1"/>
</dbReference>
<keyword evidence="8" id="KW-1185">Reference proteome</keyword>
<dbReference type="Pfam" id="PF05890">
    <property type="entry name" value="Ebp2"/>
    <property type="match status" value="1"/>
</dbReference>
<dbReference type="PANTHER" id="PTHR13028:SF0">
    <property type="entry name" value="RRNA-PROCESSING PROTEIN EBP2-RELATED"/>
    <property type="match status" value="1"/>
</dbReference>
<sequence>MVDAGVLTDSKYVSHSLSKKEKRLLKKAEKKKQKNVPDHSKKSEQEEPDNDNNDDKLDLNVLEESEDEKEVEEFEGSHTADAKKEEKPTSDNEEGILYNNADVGADTDAIPHTKLKINNTAAIKEVYERIRIPWEKYQFDESQAITYTTRVESQITDLYDDTERELQFVKQGLDAATEGKKKLLALKIPFSRPADYFAEMVKSDEHMEKLKSKLIQEASEKKAKEDAKRQRELKKFGKQVQHETLQERQKEKRETMDKIKSLRKRRQNNDIGEEEFNIELEEASQTPQGLSRKKRRIQRQMSAKGKGKKRLGKSKRSRWKR</sequence>